<dbReference type="FunFam" id="3.30.1330.40:FF:000001">
    <property type="entry name" value="L-PSP family endoribonuclease"/>
    <property type="match status" value="1"/>
</dbReference>
<accession>A0A511DQE3</accession>
<comment type="similarity">
    <text evidence="1">Belongs to the RutC family.</text>
</comment>
<dbReference type="RefSeq" id="WP_246115453.1">
    <property type="nucleotide sequence ID" value="NZ_BJVJ01000141.1"/>
</dbReference>
<dbReference type="SUPFAM" id="SSF55298">
    <property type="entry name" value="YjgF-like"/>
    <property type="match status" value="1"/>
</dbReference>
<dbReference type="GO" id="GO:0005829">
    <property type="term" value="C:cytosol"/>
    <property type="evidence" value="ECO:0007669"/>
    <property type="project" value="TreeGrafter"/>
</dbReference>
<name>A0A511DQE3_9PSEU</name>
<proteinExistence type="inferred from homology"/>
<reference evidence="2 3" key="1">
    <citation type="submission" date="2019-07" db="EMBL/GenBank/DDBJ databases">
        <title>Whole genome shotgun sequence of Pseudonocardia sulfidoxydans NBRC 16205.</title>
        <authorList>
            <person name="Hosoyama A."/>
            <person name="Uohara A."/>
            <person name="Ohji S."/>
            <person name="Ichikawa N."/>
        </authorList>
    </citation>
    <scope>NUCLEOTIDE SEQUENCE [LARGE SCALE GENOMIC DNA]</scope>
    <source>
        <strain evidence="2 3">NBRC 16205</strain>
    </source>
</reference>
<dbReference type="InterPro" id="IPR006175">
    <property type="entry name" value="YjgF/YER057c/UK114"/>
</dbReference>
<evidence type="ECO:0000256" key="1">
    <source>
        <dbReference type="ARBA" id="ARBA00010552"/>
    </source>
</evidence>
<keyword evidence="3" id="KW-1185">Reference proteome</keyword>
<sequence>MTITSVSTDKAPVVGFSAGTKAPLSQAIVFGDIVFCSGQGPLDPETHTLKTHDFDEQAQLVLENLLRVVEAAGSSRERILKCNCYLRDIENFPAFNAVYRRFFADCPQFPARTTVHASPPRDGVLVEIECVAARNP</sequence>
<dbReference type="Gene3D" id="3.30.1330.40">
    <property type="entry name" value="RutC-like"/>
    <property type="match status" value="1"/>
</dbReference>
<dbReference type="Proteomes" id="UP000321685">
    <property type="component" value="Unassembled WGS sequence"/>
</dbReference>
<dbReference type="Pfam" id="PF01042">
    <property type="entry name" value="Ribonuc_L-PSP"/>
    <property type="match status" value="1"/>
</dbReference>
<dbReference type="InterPro" id="IPR035959">
    <property type="entry name" value="RutC-like_sf"/>
</dbReference>
<gene>
    <name evidence="2" type="ORF">PSU4_60200</name>
</gene>
<organism evidence="2 3">
    <name type="scientific">Pseudonocardia sulfidoxydans NBRC 16205</name>
    <dbReference type="NCBI Taxonomy" id="1223511"/>
    <lineage>
        <taxon>Bacteria</taxon>
        <taxon>Bacillati</taxon>
        <taxon>Actinomycetota</taxon>
        <taxon>Actinomycetes</taxon>
        <taxon>Pseudonocardiales</taxon>
        <taxon>Pseudonocardiaceae</taxon>
        <taxon>Pseudonocardia</taxon>
    </lineage>
</organism>
<dbReference type="InterPro" id="IPR006056">
    <property type="entry name" value="RidA"/>
</dbReference>
<dbReference type="EMBL" id="BJVJ01000141">
    <property type="protein sequence ID" value="GEL27066.1"/>
    <property type="molecule type" value="Genomic_DNA"/>
</dbReference>
<evidence type="ECO:0000313" key="3">
    <source>
        <dbReference type="Proteomes" id="UP000321685"/>
    </source>
</evidence>
<dbReference type="GO" id="GO:0019239">
    <property type="term" value="F:deaminase activity"/>
    <property type="evidence" value="ECO:0007669"/>
    <property type="project" value="TreeGrafter"/>
</dbReference>
<dbReference type="CDD" id="cd00448">
    <property type="entry name" value="YjgF_YER057c_UK114_family"/>
    <property type="match status" value="1"/>
</dbReference>
<dbReference type="AlphaFoldDB" id="A0A511DQE3"/>
<dbReference type="PANTHER" id="PTHR11803">
    <property type="entry name" value="2-IMINOBUTANOATE/2-IMINOPROPANOATE DEAMINASE RIDA"/>
    <property type="match status" value="1"/>
</dbReference>
<comment type="caution">
    <text evidence="2">The sequence shown here is derived from an EMBL/GenBank/DDBJ whole genome shotgun (WGS) entry which is preliminary data.</text>
</comment>
<dbReference type="PANTHER" id="PTHR11803:SF58">
    <property type="entry name" value="PROTEIN HMF1-RELATED"/>
    <property type="match status" value="1"/>
</dbReference>
<evidence type="ECO:0000313" key="2">
    <source>
        <dbReference type="EMBL" id="GEL27066.1"/>
    </source>
</evidence>
<dbReference type="NCBIfam" id="TIGR00004">
    <property type="entry name" value="Rid family detoxifying hydrolase"/>
    <property type="match status" value="1"/>
</dbReference>
<protein>
    <submittedName>
        <fullName evidence="2">Endoribonuclease</fullName>
    </submittedName>
</protein>